<proteinExistence type="inferred from homology"/>
<dbReference type="InterPro" id="IPR025525">
    <property type="entry name" value="hAT-like_transposase_RNase-H"/>
</dbReference>
<evidence type="ECO:0000256" key="3">
    <source>
        <dbReference type="ARBA" id="ARBA00022801"/>
    </source>
</evidence>
<keyword evidence="6" id="KW-0804">Transcription</keyword>
<dbReference type="InterPro" id="IPR052035">
    <property type="entry name" value="ZnF_BED_domain_contain"/>
</dbReference>
<dbReference type="InterPro" id="IPR055081">
    <property type="entry name" value="NLP1-9_GAF"/>
</dbReference>
<keyword evidence="9" id="KW-0472">Membrane</keyword>
<keyword evidence="9" id="KW-1133">Transmembrane helix</keyword>
<keyword evidence="9" id="KW-0812">Transmembrane</keyword>
<evidence type="ECO:0000256" key="8">
    <source>
        <dbReference type="SAM" id="MobiDB-lite"/>
    </source>
</evidence>
<name>A0A1R3K836_9ROSI</name>
<feature type="region of interest" description="Disordered" evidence="8">
    <location>
        <begin position="1158"/>
        <end position="1209"/>
    </location>
</feature>
<sequence length="1484" mass="171245">MVWFLLCFHHFPFVFSEFQLQVAAAFFFIIIIMALQDGNLKLVDLEEAFDDDDTLKDVLEEIFDDFRKLLLFCAKALEDGDLKLVDALLERIWTSAPADELTGRFVKYYAEGIVRRAYGLHPSLPYFNLKVPDCQWLFYPFNYELKPNVLEGKKQVHLIDFYLPHLYYDHEQPYLFRGLSKVCGFVRVSVVLPPFLEKTVDFRQEGQYLARQAERVNIKLKGFEMVYANSLGEMDHPLMLDLMGRREGDEAVVIFYTNKLNRLVVKEGALEEELLRLAQINPDVVFIAEPNANHNEPNFIRRLHRSYSYYFYDHWAFGTEEENIKRGDIGNILGCEGKDRVVRHLSLHQWRSLFLSAALPIPLTPNHDFYGEEKGCLLKHNYFLSAWKFNSVDHFDSTSFNSLLREFNPGPETVEPIPVSKEHSSMNRLAAFAEIHDMLEDICFKYEIPLALTWLCGANITMSDSYKKLTLSLETVASYYIDYESQHFMQVCSEYNLEEGRGIAGKALQSNEPFLFEPDITQLEQPDYPFASAACEFGSHAVVAICLENNYTDDIYVIEFFIAPSKEKPMTPESLAMAYCIFTILNNMKKRFVTLRNHGSTKVDFQKGAETSNINQHVTMPMRSSLLASYEGDEIRNALPLNHNQQWGETSNSKTGDMQAAISLDPLEPRIAPILMPYYGVQQTQGPHDELVENADHTFEPKGGTKLVMKDSELTLLPGSASAKQSVGEGNSSFDLDRSRMDVARMVIKHQLPLNMVESEFFSILLKNLQPMFKLQSQEALSSDILCVYREEKGRLIEYFDKLSCRLNLTVSLWMDDLEKVTCSCFAVQFVDDNWVLKKKIIAFKSLGHENDFEPKIYLETLESLLAEWKFDKKLCSLTIRNFASSSLEIDEEIRKSWHRFEASYPLSTFYISFDGSISDLLVKDKSSELNASVSKTPTACLLQDIFNMYKKQSRHEKDCPFMNVKYDNNWRTCSLVLAIAAILDPRFKFDFVEFLYKTIYGDNSARIHLTKIRSALTEIFDDYANNFWSGKSLLDDPDPLASLNAEENIMDSFQRCYNSKRKNPTEASELDEYLQEPIIRPETEQFEVLGWWFEHALKFPTLGRMARDILAIPMSTVVQDSSLDEKILMDNPIFKGLDPQIIEAMICGKDWLESPKETSQASSAVEPSIRENNATPLAHPSELDHLSSESDEEEPSLPKGSLRNQARPTWSEEDVRKYLISPLTTKDVECLSKWQSHQIGTEVGPDKILDEKLAPLLLIPPTNDVHSQNPQQYYIDDTVVNQFFTLLKRRYDKYPHKYLKHHSFDSTAAIHLFDDKTKDFSRWVKQEELVGISKLFLPISLNQHWLLFCADIDNKNLLWLDSIEYDGMAYAYVKEVIRRWFLNFVLPTMGYNEPNDWPYIPTKVPLQNNSVDCGLFVMKYADCLTHGNYFPFTQDDMPHFRRRTFLDLYRGRIHSMTRRTQGSRGVNNSALLKSSKLKRKGKV</sequence>
<keyword evidence="2" id="KW-0645">Protease</keyword>
<dbReference type="GO" id="GO:0003677">
    <property type="term" value="F:DNA binding"/>
    <property type="evidence" value="ECO:0007669"/>
    <property type="project" value="UniProtKB-KW"/>
</dbReference>
<dbReference type="OrthoDB" id="812756at2759"/>
<evidence type="ECO:0000256" key="4">
    <source>
        <dbReference type="ARBA" id="ARBA00023015"/>
    </source>
</evidence>
<evidence type="ECO:0000256" key="5">
    <source>
        <dbReference type="ARBA" id="ARBA00023125"/>
    </source>
</evidence>
<comment type="caution">
    <text evidence="7">Lacks conserved residue(s) required for the propagation of feature annotation.</text>
</comment>
<feature type="domain" description="Ubiquitin-like protease family profile" evidence="10">
    <location>
        <begin position="1259"/>
        <end position="1425"/>
    </location>
</feature>
<dbReference type="Gene3D" id="3.40.395.10">
    <property type="entry name" value="Adenoviral Proteinase, Chain A"/>
    <property type="match status" value="1"/>
</dbReference>
<dbReference type="PROSITE" id="PS50985">
    <property type="entry name" value="GRAS"/>
    <property type="match status" value="1"/>
</dbReference>
<dbReference type="InterPro" id="IPR005202">
    <property type="entry name" value="TF_GRAS"/>
</dbReference>
<dbReference type="InterPro" id="IPR038765">
    <property type="entry name" value="Papain-like_cys_pep_sf"/>
</dbReference>
<gene>
    <name evidence="11" type="ORF">COLO4_10534</name>
</gene>
<organism evidence="11 12">
    <name type="scientific">Corchorus olitorius</name>
    <dbReference type="NCBI Taxonomy" id="93759"/>
    <lineage>
        <taxon>Eukaryota</taxon>
        <taxon>Viridiplantae</taxon>
        <taxon>Streptophyta</taxon>
        <taxon>Embryophyta</taxon>
        <taxon>Tracheophyta</taxon>
        <taxon>Spermatophyta</taxon>
        <taxon>Magnoliopsida</taxon>
        <taxon>eudicotyledons</taxon>
        <taxon>Gunneridae</taxon>
        <taxon>Pentapetalae</taxon>
        <taxon>rosids</taxon>
        <taxon>malvids</taxon>
        <taxon>Malvales</taxon>
        <taxon>Malvaceae</taxon>
        <taxon>Grewioideae</taxon>
        <taxon>Apeibeae</taxon>
        <taxon>Corchorus</taxon>
    </lineage>
</organism>
<feature type="compositionally biased region" description="Polar residues" evidence="8">
    <location>
        <begin position="1158"/>
        <end position="1176"/>
    </location>
</feature>
<accession>A0A1R3K836</accession>
<keyword evidence="4" id="KW-0805">Transcription regulation</keyword>
<keyword evidence="12" id="KW-1185">Reference proteome</keyword>
<comment type="caution">
    <text evidence="11">The sequence shown here is derived from an EMBL/GenBank/DDBJ whole genome shotgun (WGS) entry which is preliminary data.</text>
</comment>
<dbReference type="Proteomes" id="UP000187203">
    <property type="component" value="Unassembled WGS sequence"/>
</dbReference>
<comment type="similarity">
    <text evidence="1">Belongs to the peptidase C48 family.</text>
</comment>
<evidence type="ECO:0000256" key="7">
    <source>
        <dbReference type="PROSITE-ProRule" id="PRU01191"/>
    </source>
</evidence>
<dbReference type="Pfam" id="PF05699">
    <property type="entry name" value="Dimer_Tnp_hAT"/>
    <property type="match status" value="1"/>
</dbReference>
<dbReference type="Pfam" id="PF22922">
    <property type="entry name" value="GAF_NLP"/>
    <property type="match status" value="1"/>
</dbReference>
<reference evidence="12" key="1">
    <citation type="submission" date="2013-09" db="EMBL/GenBank/DDBJ databases">
        <title>Corchorus olitorius genome sequencing.</title>
        <authorList>
            <person name="Alam M."/>
            <person name="Haque M.S."/>
            <person name="Islam M.S."/>
            <person name="Emdad E.M."/>
            <person name="Islam M.M."/>
            <person name="Ahmed B."/>
            <person name="Halim A."/>
            <person name="Hossen Q.M.M."/>
            <person name="Hossain M.Z."/>
            <person name="Ahmed R."/>
            <person name="Khan M.M."/>
            <person name="Islam R."/>
            <person name="Rashid M.M."/>
            <person name="Khan S.A."/>
            <person name="Rahman M.S."/>
            <person name="Alam M."/>
            <person name="Yahiya A.S."/>
            <person name="Khan M.S."/>
            <person name="Azam M.S."/>
            <person name="Haque T."/>
            <person name="Lashkar M.Z.H."/>
            <person name="Akhand A.I."/>
            <person name="Morshed G."/>
            <person name="Roy S."/>
            <person name="Uddin K.S."/>
            <person name="Rabeya T."/>
            <person name="Hossain A.S."/>
            <person name="Chowdhury A."/>
            <person name="Snigdha A.R."/>
            <person name="Mortoza M.S."/>
            <person name="Matin S.A."/>
            <person name="Hoque S.M.E."/>
            <person name="Islam M.K."/>
            <person name="Roy D.K."/>
            <person name="Haider R."/>
            <person name="Moosa M.M."/>
            <person name="Elias S.M."/>
            <person name="Hasan A.M."/>
            <person name="Jahan S."/>
            <person name="Shafiuddin M."/>
            <person name="Mahmood N."/>
            <person name="Shommy N.S."/>
        </authorList>
    </citation>
    <scope>NUCLEOTIDE SEQUENCE [LARGE SCALE GENOMIC DNA]</scope>
    <source>
        <strain evidence="12">cv. O-4</strain>
    </source>
</reference>
<evidence type="ECO:0000313" key="12">
    <source>
        <dbReference type="Proteomes" id="UP000187203"/>
    </source>
</evidence>
<dbReference type="InterPro" id="IPR012337">
    <property type="entry name" value="RNaseH-like_sf"/>
</dbReference>
<evidence type="ECO:0000256" key="6">
    <source>
        <dbReference type="ARBA" id="ARBA00023163"/>
    </source>
</evidence>
<dbReference type="PANTHER" id="PTHR46481:SF7">
    <property type="entry name" value="ZINC FINGER BED DOMAIN-CONTAINING PROTEIN RICESLEEPER 2-LIKE"/>
    <property type="match status" value="1"/>
</dbReference>
<dbReference type="Pfam" id="PF03514">
    <property type="entry name" value="GRAS"/>
    <property type="match status" value="1"/>
</dbReference>
<protein>
    <submittedName>
        <fullName evidence="11">Peptidase C48, SUMO/Sentrin/Ubl1</fullName>
    </submittedName>
</protein>
<dbReference type="GO" id="GO:0005634">
    <property type="term" value="C:nucleus"/>
    <property type="evidence" value="ECO:0007669"/>
    <property type="project" value="UniProtKB-SubCell"/>
</dbReference>
<keyword evidence="3" id="KW-0378">Hydrolase</keyword>
<evidence type="ECO:0000259" key="10">
    <source>
        <dbReference type="PROSITE" id="PS50600"/>
    </source>
</evidence>
<dbReference type="GO" id="GO:0046983">
    <property type="term" value="F:protein dimerization activity"/>
    <property type="evidence" value="ECO:0007669"/>
    <property type="project" value="InterPro"/>
</dbReference>
<dbReference type="SUPFAM" id="SSF54001">
    <property type="entry name" value="Cysteine proteinases"/>
    <property type="match status" value="1"/>
</dbReference>
<dbReference type="InterPro" id="IPR008906">
    <property type="entry name" value="HATC_C_dom"/>
</dbReference>
<feature type="transmembrane region" description="Helical" evidence="9">
    <location>
        <begin position="12"/>
        <end position="35"/>
    </location>
</feature>
<evidence type="ECO:0000256" key="9">
    <source>
        <dbReference type="SAM" id="Phobius"/>
    </source>
</evidence>
<comment type="similarity">
    <text evidence="7">Belongs to the GRAS family.</text>
</comment>
<evidence type="ECO:0000256" key="1">
    <source>
        <dbReference type="ARBA" id="ARBA00005234"/>
    </source>
</evidence>
<feature type="region of interest" description="SAW" evidence="7">
    <location>
        <begin position="334"/>
        <end position="419"/>
    </location>
</feature>
<dbReference type="Pfam" id="PF14372">
    <property type="entry name" value="hAT-like_RNase-H"/>
    <property type="match status" value="1"/>
</dbReference>
<dbReference type="GO" id="GO:0006508">
    <property type="term" value="P:proteolysis"/>
    <property type="evidence" value="ECO:0007669"/>
    <property type="project" value="UniProtKB-KW"/>
</dbReference>
<dbReference type="GO" id="GO:0008270">
    <property type="term" value="F:zinc ion binding"/>
    <property type="evidence" value="ECO:0007669"/>
    <property type="project" value="UniProtKB-KW"/>
</dbReference>
<keyword evidence="5" id="KW-0238">DNA-binding</keyword>
<evidence type="ECO:0000256" key="2">
    <source>
        <dbReference type="ARBA" id="ARBA00022670"/>
    </source>
</evidence>
<dbReference type="GO" id="GO:0008234">
    <property type="term" value="F:cysteine-type peptidase activity"/>
    <property type="evidence" value="ECO:0007669"/>
    <property type="project" value="InterPro"/>
</dbReference>
<dbReference type="SUPFAM" id="SSF53098">
    <property type="entry name" value="Ribonuclease H-like"/>
    <property type="match status" value="1"/>
</dbReference>
<dbReference type="EMBL" id="AWUE01014527">
    <property type="protein sequence ID" value="OMP03265.1"/>
    <property type="molecule type" value="Genomic_DNA"/>
</dbReference>
<dbReference type="PANTHER" id="PTHR46481">
    <property type="entry name" value="ZINC FINGER BED DOMAIN-CONTAINING PROTEIN 4"/>
    <property type="match status" value="1"/>
</dbReference>
<dbReference type="InterPro" id="IPR003653">
    <property type="entry name" value="Peptidase_C48_C"/>
</dbReference>
<dbReference type="Pfam" id="PF02902">
    <property type="entry name" value="Peptidase_C48"/>
    <property type="match status" value="1"/>
</dbReference>
<dbReference type="PROSITE" id="PS50600">
    <property type="entry name" value="ULP_PROTEASE"/>
    <property type="match status" value="1"/>
</dbReference>
<evidence type="ECO:0000313" key="11">
    <source>
        <dbReference type="EMBL" id="OMP03265.1"/>
    </source>
</evidence>